<dbReference type="Pfam" id="PF00535">
    <property type="entry name" value="Glycos_transf_2"/>
    <property type="match status" value="1"/>
</dbReference>
<keyword evidence="6" id="KW-1185">Reference proteome</keyword>
<gene>
    <name evidence="5" type="ORF">HCN83_14515</name>
</gene>
<proteinExistence type="inferred from homology"/>
<dbReference type="Proteomes" id="UP000752012">
    <property type="component" value="Unassembled WGS sequence"/>
</dbReference>
<dbReference type="AlphaFoldDB" id="A0A969PVP8"/>
<evidence type="ECO:0000256" key="1">
    <source>
        <dbReference type="ARBA" id="ARBA00006739"/>
    </source>
</evidence>
<comment type="caution">
    <text evidence="5">The sequence shown here is derived from an EMBL/GenBank/DDBJ whole genome shotgun (WGS) entry which is preliminary data.</text>
</comment>
<dbReference type="RefSeq" id="WP_168008595.1">
    <property type="nucleotide sequence ID" value="NZ_JAATHJ010000030.1"/>
</dbReference>
<dbReference type="InterPro" id="IPR029044">
    <property type="entry name" value="Nucleotide-diphossugar_trans"/>
</dbReference>
<dbReference type="PANTHER" id="PTHR22916:SF51">
    <property type="entry name" value="GLYCOSYLTRANSFERASE EPSH-RELATED"/>
    <property type="match status" value="1"/>
</dbReference>
<dbReference type="CDD" id="cd00761">
    <property type="entry name" value="Glyco_tranf_GTA_type"/>
    <property type="match status" value="1"/>
</dbReference>
<name>A0A969PVP8_9BACI</name>
<evidence type="ECO:0000259" key="4">
    <source>
        <dbReference type="Pfam" id="PF00535"/>
    </source>
</evidence>
<protein>
    <submittedName>
        <fullName evidence="5">Glycosyltransferase</fullName>
    </submittedName>
</protein>
<sequence length="250" mass="29708">MASHQQENTGIKNANGTYVSFIDCDDWYHPEMLEALYQAARSEKADMVLCNYQEVIDGEPAVHFTSWPAPVLIEKEDALEKLFDDKHTFIVPWNRLYHKSLFSRVTYPERKHYDDEFTAHSFINEAEKIVHIDHDFYFYRIRSSSETRTSMSAKKFDKIEAVSNRLIYLKPHKKLYQKGLVHFHHLFFWYYNQSKGMVEPSVRIRGKACFKKHFIQLLMTNQLTVKEKAASALFYVSDNWYEKLITNKRE</sequence>
<evidence type="ECO:0000256" key="3">
    <source>
        <dbReference type="ARBA" id="ARBA00022679"/>
    </source>
</evidence>
<feature type="domain" description="Glycosyltransferase 2-like" evidence="4">
    <location>
        <begin position="8"/>
        <end position="104"/>
    </location>
</feature>
<accession>A0A969PVP8</accession>
<dbReference type="GO" id="GO:0016757">
    <property type="term" value="F:glycosyltransferase activity"/>
    <property type="evidence" value="ECO:0007669"/>
    <property type="project" value="UniProtKB-KW"/>
</dbReference>
<evidence type="ECO:0000256" key="2">
    <source>
        <dbReference type="ARBA" id="ARBA00022676"/>
    </source>
</evidence>
<dbReference type="InterPro" id="IPR001173">
    <property type="entry name" value="Glyco_trans_2-like"/>
</dbReference>
<evidence type="ECO:0000313" key="5">
    <source>
        <dbReference type="EMBL" id="NJP38778.1"/>
    </source>
</evidence>
<reference evidence="5 6" key="1">
    <citation type="submission" date="2020-03" db="EMBL/GenBank/DDBJ databases">
        <title>Assessment of the enzymatic potential of alkaline-tolerant lipase obtained from Bacillus luteus H11 (technogenic soil) for the bioremediation of saline soils contaminated with petroleum substances.</title>
        <authorList>
            <person name="Kalwasinska A."/>
        </authorList>
    </citation>
    <scope>NUCLEOTIDE SEQUENCE [LARGE SCALE GENOMIC DNA]</scope>
    <source>
        <strain evidence="5 6">H11</strain>
    </source>
</reference>
<dbReference type="EMBL" id="JAATHJ010000030">
    <property type="protein sequence ID" value="NJP38778.1"/>
    <property type="molecule type" value="Genomic_DNA"/>
</dbReference>
<dbReference type="Gene3D" id="3.90.550.10">
    <property type="entry name" value="Spore Coat Polysaccharide Biosynthesis Protein SpsA, Chain A"/>
    <property type="match status" value="1"/>
</dbReference>
<keyword evidence="2" id="KW-0328">Glycosyltransferase</keyword>
<comment type="similarity">
    <text evidence="1">Belongs to the glycosyltransferase 2 family.</text>
</comment>
<dbReference type="PANTHER" id="PTHR22916">
    <property type="entry name" value="GLYCOSYLTRANSFERASE"/>
    <property type="match status" value="1"/>
</dbReference>
<keyword evidence="3" id="KW-0808">Transferase</keyword>
<dbReference type="SUPFAM" id="SSF53448">
    <property type="entry name" value="Nucleotide-diphospho-sugar transferases"/>
    <property type="match status" value="1"/>
</dbReference>
<organism evidence="5 6">
    <name type="scientific">Alkalicoccus luteus</name>
    <dbReference type="NCBI Taxonomy" id="1237094"/>
    <lineage>
        <taxon>Bacteria</taxon>
        <taxon>Bacillati</taxon>
        <taxon>Bacillota</taxon>
        <taxon>Bacilli</taxon>
        <taxon>Bacillales</taxon>
        <taxon>Bacillaceae</taxon>
        <taxon>Alkalicoccus</taxon>
    </lineage>
</organism>
<evidence type="ECO:0000313" key="6">
    <source>
        <dbReference type="Proteomes" id="UP000752012"/>
    </source>
</evidence>